<dbReference type="SUPFAM" id="SSF143865">
    <property type="entry name" value="CorA soluble domain-like"/>
    <property type="match status" value="1"/>
</dbReference>
<dbReference type="GO" id="GO:0005886">
    <property type="term" value="C:plasma membrane"/>
    <property type="evidence" value="ECO:0007669"/>
    <property type="project" value="UniProtKB-SubCell"/>
</dbReference>
<dbReference type="GO" id="GO:0015087">
    <property type="term" value="F:cobalt ion transmembrane transporter activity"/>
    <property type="evidence" value="ECO:0007669"/>
    <property type="project" value="TreeGrafter"/>
</dbReference>
<evidence type="ECO:0000256" key="9">
    <source>
        <dbReference type="SAM" id="Phobius"/>
    </source>
</evidence>
<feature type="region of interest" description="Disordered" evidence="8">
    <location>
        <begin position="1"/>
        <end position="90"/>
    </location>
</feature>
<dbReference type="PANTHER" id="PTHR46494">
    <property type="entry name" value="CORA FAMILY METAL ION TRANSPORTER (EUROFUNG)"/>
    <property type="match status" value="1"/>
</dbReference>
<dbReference type="SUPFAM" id="SSF144083">
    <property type="entry name" value="Magnesium transport protein CorA, transmembrane region"/>
    <property type="match status" value="1"/>
</dbReference>
<keyword evidence="11" id="KW-1185">Reference proteome</keyword>
<dbReference type="Gene3D" id="3.30.460.20">
    <property type="entry name" value="CorA soluble domain-like"/>
    <property type="match status" value="1"/>
</dbReference>
<feature type="transmembrane region" description="Helical" evidence="9">
    <location>
        <begin position="479"/>
        <end position="500"/>
    </location>
</feature>
<dbReference type="InterPro" id="IPR002523">
    <property type="entry name" value="MgTranspt_CorA/ZnTranspt_ZntB"/>
</dbReference>
<evidence type="ECO:0000256" key="7">
    <source>
        <dbReference type="ARBA" id="ARBA00023136"/>
    </source>
</evidence>
<sequence length="625" mass="70712">MMASSGRYHHKPSRSEEEDPTSPISRVSTSEGFSTRQRPAVPGEVRLSFDNGRNPVFPGDDSDSNTESTGSARRRAFRRRGKRMTASRSYQNPTKIIGAEPGIEATQEIDLELYARCEITLVDYGLEDMITTELINETLPEFLARPRPKWATVRWINVNGLSWDVIKCLGQYKALHRLAIEDIMNTHSRSKTDWYSDHALIVLTLQKLVHLDTAEEEHKKKQQGWFQNLFDLPDVVDSDDDSFPEVQGHSDGTDVKTIQTLQRYHGGPNYERILFMEKNSSLAQKDYAVAVEQCSIFLCDDNTVISFFERSADDIEPPIMARLASTNTLLRSSCDGSMVVQAIIDAIVDLCFPVIHAYQDTIGELELNVLTDTSLHDTQRLYILTSELALLKTTIQPLTGIINALRDHKRDPSKKGTNTISQLTSVGISPIAHTYLGDVQDHTIVLLETVETMKRSADNLTDYIFNTVGNLQNENMRQLTIVTIFFLPLTFLTGYFGMNFTEFSGIERSDAFFWYLAVPIGVTTMLILLNGPLIRQVTKLFRRRQISKVRRLRERQERKNRPKLKLNATRRFTFGPKSVEEDGKSSRQANGDMTIPEEPIVASGSHTIARDMAINDGSERITIEP</sequence>
<accession>A0AAV9W778</accession>
<evidence type="ECO:0000256" key="5">
    <source>
        <dbReference type="ARBA" id="ARBA00022692"/>
    </source>
</evidence>
<dbReference type="InterPro" id="IPR045861">
    <property type="entry name" value="CorA_cytoplasmic_dom"/>
</dbReference>
<evidence type="ECO:0000256" key="3">
    <source>
        <dbReference type="ARBA" id="ARBA00022448"/>
    </source>
</evidence>
<keyword evidence="6 9" id="KW-1133">Transmembrane helix</keyword>
<comment type="similarity">
    <text evidence="2">Belongs to the CorA metal ion transporter (MIT) (TC 1.A.35) family.</text>
</comment>
<dbReference type="Gene3D" id="1.20.58.340">
    <property type="entry name" value="Magnesium transport protein CorA, transmembrane region"/>
    <property type="match status" value="2"/>
</dbReference>
<dbReference type="GO" id="GO:0050897">
    <property type="term" value="F:cobalt ion binding"/>
    <property type="evidence" value="ECO:0007669"/>
    <property type="project" value="TreeGrafter"/>
</dbReference>
<dbReference type="EMBL" id="JAVHJL010000005">
    <property type="protein sequence ID" value="KAK6503060.1"/>
    <property type="molecule type" value="Genomic_DNA"/>
</dbReference>
<reference evidence="10 11" key="1">
    <citation type="submission" date="2023-08" db="EMBL/GenBank/DDBJ databases">
        <authorList>
            <person name="Palmer J.M."/>
        </authorList>
    </citation>
    <scope>NUCLEOTIDE SEQUENCE [LARGE SCALE GENOMIC DNA]</scope>
    <source>
        <strain evidence="10 11">TWF481</strain>
    </source>
</reference>
<evidence type="ECO:0000256" key="4">
    <source>
        <dbReference type="ARBA" id="ARBA00022475"/>
    </source>
</evidence>
<dbReference type="AlphaFoldDB" id="A0AAV9W778"/>
<name>A0AAV9W778_9PEZI</name>
<evidence type="ECO:0000256" key="8">
    <source>
        <dbReference type="SAM" id="MobiDB-lite"/>
    </source>
</evidence>
<keyword evidence="7 9" id="KW-0472">Membrane</keyword>
<dbReference type="InterPro" id="IPR045863">
    <property type="entry name" value="CorA_TM1_TM2"/>
</dbReference>
<organism evidence="10 11">
    <name type="scientific">Arthrobotrys musiformis</name>
    <dbReference type="NCBI Taxonomy" id="47236"/>
    <lineage>
        <taxon>Eukaryota</taxon>
        <taxon>Fungi</taxon>
        <taxon>Dikarya</taxon>
        <taxon>Ascomycota</taxon>
        <taxon>Pezizomycotina</taxon>
        <taxon>Orbiliomycetes</taxon>
        <taxon>Orbiliales</taxon>
        <taxon>Orbiliaceae</taxon>
        <taxon>Arthrobotrys</taxon>
    </lineage>
</organism>
<feature type="region of interest" description="Disordered" evidence="8">
    <location>
        <begin position="576"/>
        <end position="602"/>
    </location>
</feature>
<keyword evidence="4" id="KW-1003">Cell membrane</keyword>
<dbReference type="PANTHER" id="PTHR46494:SF1">
    <property type="entry name" value="CORA FAMILY METAL ION TRANSPORTER (EUROFUNG)"/>
    <property type="match status" value="1"/>
</dbReference>
<comment type="caution">
    <text evidence="10">The sequence shown here is derived from an EMBL/GenBank/DDBJ whole genome shotgun (WGS) entry which is preliminary data.</text>
</comment>
<feature type="compositionally biased region" description="Basic residues" evidence="8">
    <location>
        <begin position="72"/>
        <end position="85"/>
    </location>
</feature>
<keyword evidence="5 9" id="KW-0812">Transmembrane</keyword>
<evidence type="ECO:0000313" key="11">
    <source>
        <dbReference type="Proteomes" id="UP001370758"/>
    </source>
</evidence>
<evidence type="ECO:0000256" key="1">
    <source>
        <dbReference type="ARBA" id="ARBA00004651"/>
    </source>
</evidence>
<dbReference type="Pfam" id="PF01544">
    <property type="entry name" value="CorA"/>
    <property type="match status" value="1"/>
</dbReference>
<evidence type="ECO:0000313" key="10">
    <source>
        <dbReference type="EMBL" id="KAK6503060.1"/>
    </source>
</evidence>
<dbReference type="GO" id="GO:0015095">
    <property type="term" value="F:magnesium ion transmembrane transporter activity"/>
    <property type="evidence" value="ECO:0007669"/>
    <property type="project" value="TreeGrafter"/>
</dbReference>
<proteinExistence type="inferred from homology"/>
<dbReference type="GO" id="GO:0000287">
    <property type="term" value="F:magnesium ion binding"/>
    <property type="evidence" value="ECO:0007669"/>
    <property type="project" value="TreeGrafter"/>
</dbReference>
<gene>
    <name evidence="10" type="ORF">TWF481_008095</name>
</gene>
<protein>
    <submittedName>
        <fullName evidence="10">Uncharacterized protein</fullName>
    </submittedName>
</protein>
<comment type="subcellular location">
    <subcellularLocation>
        <location evidence="1">Cell membrane</location>
        <topology evidence="1">Multi-pass membrane protein</topology>
    </subcellularLocation>
</comment>
<feature type="transmembrane region" description="Helical" evidence="9">
    <location>
        <begin position="512"/>
        <end position="534"/>
    </location>
</feature>
<feature type="compositionally biased region" description="Polar residues" evidence="8">
    <location>
        <begin position="22"/>
        <end position="37"/>
    </location>
</feature>
<dbReference type="Proteomes" id="UP001370758">
    <property type="component" value="Unassembled WGS sequence"/>
</dbReference>
<evidence type="ECO:0000256" key="2">
    <source>
        <dbReference type="ARBA" id="ARBA00009765"/>
    </source>
</evidence>
<keyword evidence="3" id="KW-0813">Transport</keyword>
<evidence type="ECO:0000256" key="6">
    <source>
        <dbReference type="ARBA" id="ARBA00022989"/>
    </source>
</evidence>